<evidence type="ECO:0000259" key="5">
    <source>
        <dbReference type="PROSITE" id="PS50977"/>
    </source>
</evidence>
<evidence type="ECO:0000256" key="3">
    <source>
        <dbReference type="ARBA" id="ARBA00023163"/>
    </source>
</evidence>
<feature type="DNA-binding region" description="H-T-H motif" evidence="4">
    <location>
        <begin position="65"/>
        <end position="84"/>
    </location>
</feature>
<dbReference type="Gene3D" id="1.10.357.10">
    <property type="entry name" value="Tetracycline Repressor, domain 2"/>
    <property type="match status" value="1"/>
</dbReference>
<accession>A0A2I2L0R8</accession>
<organism evidence="6 7">
    <name type="scientific">Frankia canadensis</name>
    <dbReference type="NCBI Taxonomy" id="1836972"/>
    <lineage>
        <taxon>Bacteria</taxon>
        <taxon>Bacillati</taxon>
        <taxon>Actinomycetota</taxon>
        <taxon>Actinomycetes</taxon>
        <taxon>Frankiales</taxon>
        <taxon>Frankiaceae</taxon>
        <taxon>Frankia</taxon>
    </lineage>
</organism>
<protein>
    <submittedName>
        <fullName evidence="6">Transcriptional regulator</fullName>
    </submittedName>
</protein>
<dbReference type="InterPro" id="IPR050109">
    <property type="entry name" value="HTH-type_TetR-like_transc_reg"/>
</dbReference>
<evidence type="ECO:0000256" key="4">
    <source>
        <dbReference type="PROSITE-ProRule" id="PRU00335"/>
    </source>
</evidence>
<dbReference type="GO" id="GO:0000976">
    <property type="term" value="F:transcription cis-regulatory region binding"/>
    <property type="evidence" value="ECO:0007669"/>
    <property type="project" value="TreeGrafter"/>
</dbReference>
<evidence type="ECO:0000313" key="6">
    <source>
        <dbReference type="EMBL" id="SNQ51505.1"/>
    </source>
</evidence>
<sequence>MAGFRLGIAAPSGVPPNESLLCASRSRYPDQVPRNRQDVPREERIDALLAVAEEQFLARGFAGTSIAEIARSAGIEPGSVYWYFRSKDHAFAAVLNRLLDVEVERIAGLSGDPAEKLFLALDSVERRRTLHPCVAERAPHAEPVMEYHERLHKWLHGLALAAVHDFVPETDRALAADAVVATIEGGLANPAPTRPTSHLVHFLLAAFCKDTALPARPEFTGWVAPLFARPRLD</sequence>
<dbReference type="PANTHER" id="PTHR30055:SF234">
    <property type="entry name" value="HTH-TYPE TRANSCRIPTIONAL REGULATOR BETI"/>
    <property type="match status" value="1"/>
</dbReference>
<dbReference type="PANTHER" id="PTHR30055">
    <property type="entry name" value="HTH-TYPE TRANSCRIPTIONAL REGULATOR RUTR"/>
    <property type="match status" value="1"/>
</dbReference>
<dbReference type="PRINTS" id="PR00455">
    <property type="entry name" value="HTHTETR"/>
</dbReference>
<dbReference type="InterPro" id="IPR009057">
    <property type="entry name" value="Homeodomain-like_sf"/>
</dbReference>
<name>A0A2I2L0R8_9ACTN</name>
<dbReference type="AlphaFoldDB" id="A0A2I2L0R8"/>
<keyword evidence="1" id="KW-0805">Transcription regulation</keyword>
<evidence type="ECO:0000256" key="1">
    <source>
        <dbReference type="ARBA" id="ARBA00023015"/>
    </source>
</evidence>
<dbReference type="Proteomes" id="UP000234331">
    <property type="component" value="Unassembled WGS sequence"/>
</dbReference>
<gene>
    <name evidence="6" type="ORF">FRACA_720006</name>
</gene>
<dbReference type="Pfam" id="PF00440">
    <property type="entry name" value="TetR_N"/>
    <property type="match status" value="1"/>
</dbReference>
<reference evidence="6 7" key="1">
    <citation type="submission" date="2017-06" db="EMBL/GenBank/DDBJ databases">
        <authorList>
            <person name="Kim H.J."/>
            <person name="Triplett B.A."/>
        </authorList>
    </citation>
    <scope>NUCLEOTIDE SEQUENCE [LARGE SCALE GENOMIC DNA]</scope>
    <source>
        <strain evidence="6">FRACA_ARgP5</strain>
    </source>
</reference>
<dbReference type="SUPFAM" id="SSF46689">
    <property type="entry name" value="Homeodomain-like"/>
    <property type="match status" value="1"/>
</dbReference>
<keyword evidence="7" id="KW-1185">Reference proteome</keyword>
<evidence type="ECO:0000313" key="7">
    <source>
        <dbReference type="Proteomes" id="UP000234331"/>
    </source>
</evidence>
<dbReference type="EMBL" id="FZMO01000539">
    <property type="protein sequence ID" value="SNQ51505.1"/>
    <property type="molecule type" value="Genomic_DNA"/>
</dbReference>
<keyword evidence="3" id="KW-0804">Transcription</keyword>
<keyword evidence="2 4" id="KW-0238">DNA-binding</keyword>
<proteinExistence type="predicted"/>
<feature type="domain" description="HTH tetR-type" evidence="5">
    <location>
        <begin position="42"/>
        <end position="102"/>
    </location>
</feature>
<dbReference type="PROSITE" id="PS50977">
    <property type="entry name" value="HTH_TETR_2"/>
    <property type="match status" value="1"/>
</dbReference>
<dbReference type="GO" id="GO:0003700">
    <property type="term" value="F:DNA-binding transcription factor activity"/>
    <property type="evidence" value="ECO:0007669"/>
    <property type="project" value="TreeGrafter"/>
</dbReference>
<dbReference type="InterPro" id="IPR001647">
    <property type="entry name" value="HTH_TetR"/>
</dbReference>
<evidence type="ECO:0000256" key="2">
    <source>
        <dbReference type="ARBA" id="ARBA00023125"/>
    </source>
</evidence>